<dbReference type="PROSITE" id="PS00636">
    <property type="entry name" value="DNAJ_1"/>
    <property type="match status" value="1"/>
</dbReference>
<protein>
    <submittedName>
        <fullName evidence="4">DnaJ-domain-containing protein</fullName>
    </submittedName>
</protein>
<accession>A0A2J6QQQ1</accession>
<keyword evidence="5" id="KW-1185">Reference proteome</keyword>
<dbReference type="InterPro" id="IPR036869">
    <property type="entry name" value="J_dom_sf"/>
</dbReference>
<feature type="region of interest" description="Disordered" evidence="2">
    <location>
        <begin position="436"/>
        <end position="462"/>
    </location>
</feature>
<feature type="region of interest" description="Disordered" evidence="2">
    <location>
        <begin position="80"/>
        <end position="105"/>
    </location>
</feature>
<name>A0A2J6QQQ1_9HELO</name>
<dbReference type="Gene3D" id="1.10.287.110">
    <property type="entry name" value="DnaJ domain"/>
    <property type="match status" value="1"/>
</dbReference>
<sequence>MAPVAITEDYYLVLKVDQSATTDAIIKSYRKLALVLHPDRNREHDTTEAFQLLGRAYETLKDENQRRSYDRLYLQIKSKATSQPRASTAPQTNQKREEEIDISQETAGIAALDKSKAERAARWSTSRKVYDDQIFELKREVRKLQAAIREIEDKVKKEKEEEAAKNSWGRWLLSPLNGKPVETEEEKERKARERIGRMHSIRIHEAKLGNKEEELGRWEKILLDGEREFASENMKYQKNRCVFEERIRVKKERVQQEKDRIQRERERAEREARERAQKERLEKERVEREARAKAFREEQEKQYREWQERAAAEEAARLKRQEEINQARLVEVEKRRNEQKRRMERLARANQAHQEDPARSFGRADTSSSAYPAHGFASSTAGSKCIHEGWWNKVEGRNICERCGVARYRYLLQCPGCSYRACPSCQKVLRPPKRYGNKLKTDQAHRQRKMAGFGSAYDDDYD</sequence>
<evidence type="ECO:0000256" key="1">
    <source>
        <dbReference type="SAM" id="Coils"/>
    </source>
</evidence>
<dbReference type="Pfam" id="PF00226">
    <property type="entry name" value="DnaJ"/>
    <property type="match status" value="1"/>
</dbReference>
<dbReference type="GO" id="GO:0005737">
    <property type="term" value="C:cytoplasm"/>
    <property type="evidence" value="ECO:0007669"/>
    <property type="project" value="TreeGrafter"/>
</dbReference>
<dbReference type="EMBL" id="KZ613464">
    <property type="protein sequence ID" value="PMD28574.1"/>
    <property type="molecule type" value="Genomic_DNA"/>
</dbReference>
<feature type="domain" description="J" evidence="3">
    <location>
        <begin position="9"/>
        <end position="73"/>
    </location>
</feature>
<feature type="compositionally biased region" description="Basic and acidic residues" evidence="2">
    <location>
        <begin position="334"/>
        <end position="358"/>
    </location>
</feature>
<evidence type="ECO:0000259" key="3">
    <source>
        <dbReference type="PROSITE" id="PS50076"/>
    </source>
</evidence>
<feature type="region of interest" description="Disordered" evidence="2">
    <location>
        <begin position="334"/>
        <end position="369"/>
    </location>
</feature>
<reference evidence="4 5" key="1">
    <citation type="submission" date="2016-05" db="EMBL/GenBank/DDBJ databases">
        <title>A degradative enzymes factory behind the ericoid mycorrhizal symbiosis.</title>
        <authorList>
            <consortium name="DOE Joint Genome Institute"/>
            <person name="Martino E."/>
            <person name="Morin E."/>
            <person name="Grelet G."/>
            <person name="Kuo A."/>
            <person name="Kohler A."/>
            <person name="Daghino S."/>
            <person name="Barry K."/>
            <person name="Choi C."/>
            <person name="Cichocki N."/>
            <person name="Clum A."/>
            <person name="Copeland A."/>
            <person name="Hainaut M."/>
            <person name="Haridas S."/>
            <person name="Labutti K."/>
            <person name="Lindquist E."/>
            <person name="Lipzen A."/>
            <person name="Khouja H.-R."/>
            <person name="Murat C."/>
            <person name="Ohm R."/>
            <person name="Olson A."/>
            <person name="Spatafora J."/>
            <person name="Veneault-Fourrey C."/>
            <person name="Henrissat B."/>
            <person name="Grigoriev I."/>
            <person name="Martin F."/>
            <person name="Perotto S."/>
        </authorList>
    </citation>
    <scope>NUCLEOTIDE SEQUENCE [LARGE SCALE GENOMIC DNA]</scope>
    <source>
        <strain evidence="4 5">UAMH 7357</strain>
    </source>
</reference>
<dbReference type="CDD" id="cd06257">
    <property type="entry name" value="DnaJ"/>
    <property type="match status" value="1"/>
</dbReference>
<dbReference type="OrthoDB" id="442087at2759"/>
<dbReference type="AlphaFoldDB" id="A0A2J6QQQ1"/>
<dbReference type="Proteomes" id="UP000235672">
    <property type="component" value="Unassembled WGS sequence"/>
</dbReference>
<dbReference type="PANTHER" id="PTHR43096">
    <property type="entry name" value="DNAJ HOMOLOG 1, MITOCHONDRIAL-RELATED"/>
    <property type="match status" value="1"/>
</dbReference>
<dbReference type="PRINTS" id="PR00625">
    <property type="entry name" value="JDOMAIN"/>
</dbReference>
<evidence type="ECO:0000256" key="2">
    <source>
        <dbReference type="SAM" id="MobiDB-lite"/>
    </source>
</evidence>
<dbReference type="SUPFAM" id="SSF46565">
    <property type="entry name" value="Chaperone J-domain"/>
    <property type="match status" value="1"/>
</dbReference>
<evidence type="ECO:0000313" key="5">
    <source>
        <dbReference type="Proteomes" id="UP000235672"/>
    </source>
</evidence>
<dbReference type="GO" id="GO:0042026">
    <property type="term" value="P:protein refolding"/>
    <property type="evidence" value="ECO:0007669"/>
    <property type="project" value="TreeGrafter"/>
</dbReference>
<dbReference type="PROSITE" id="PS50076">
    <property type="entry name" value="DNAJ_2"/>
    <property type="match status" value="1"/>
</dbReference>
<dbReference type="SMART" id="SM00271">
    <property type="entry name" value="DnaJ"/>
    <property type="match status" value="1"/>
</dbReference>
<feature type="compositionally biased region" description="Polar residues" evidence="2">
    <location>
        <begin position="80"/>
        <end position="93"/>
    </location>
</feature>
<proteinExistence type="predicted"/>
<dbReference type="GO" id="GO:0051082">
    <property type="term" value="F:unfolded protein binding"/>
    <property type="evidence" value="ECO:0007669"/>
    <property type="project" value="TreeGrafter"/>
</dbReference>
<organism evidence="4 5">
    <name type="scientific">Hyaloscypha hepaticicola</name>
    <dbReference type="NCBI Taxonomy" id="2082293"/>
    <lineage>
        <taxon>Eukaryota</taxon>
        <taxon>Fungi</taxon>
        <taxon>Dikarya</taxon>
        <taxon>Ascomycota</taxon>
        <taxon>Pezizomycotina</taxon>
        <taxon>Leotiomycetes</taxon>
        <taxon>Helotiales</taxon>
        <taxon>Hyaloscyphaceae</taxon>
        <taxon>Hyaloscypha</taxon>
    </lineage>
</organism>
<dbReference type="PANTHER" id="PTHR43096:SF10">
    <property type="entry name" value="CHAPERONE PROTEIN DNAJ A6, CHLOROPLASTIC"/>
    <property type="match status" value="1"/>
</dbReference>
<dbReference type="STRING" id="1745343.A0A2J6QQQ1"/>
<keyword evidence="1" id="KW-0175">Coiled coil</keyword>
<evidence type="ECO:0000313" key="4">
    <source>
        <dbReference type="EMBL" id="PMD28574.1"/>
    </source>
</evidence>
<gene>
    <name evidence="4" type="ORF">NA56DRAFT_742697</name>
</gene>
<feature type="region of interest" description="Disordered" evidence="2">
    <location>
        <begin position="258"/>
        <end position="294"/>
    </location>
</feature>
<dbReference type="InterPro" id="IPR018253">
    <property type="entry name" value="DnaJ_domain_CS"/>
</dbReference>
<dbReference type="InterPro" id="IPR001623">
    <property type="entry name" value="DnaJ_domain"/>
</dbReference>
<feature type="coiled-coil region" evidence="1">
    <location>
        <begin position="127"/>
        <end position="164"/>
    </location>
</feature>